<name>A0A098BZA5_9BACT</name>
<evidence type="ECO:0000259" key="2">
    <source>
        <dbReference type="PROSITE" id="PS50853"/>
    </source>
</evidence>
<dbReference type="PROSITE" id="PS50853">
    <property type="entry name" value="FN3"/>
    <property type="match status" value="1"/>
</dbReference>
<dbReference type="Proteomes" id="UP000032417">
    <property type="component" value="Chromosome 1"/>
</dbReference>
<protein>
    <recommendedName>
        <fullName evidence="2">Fibronectin type-III domain-containing protein</fullName>
    </recommendedName>
</protein>
<feature type="domain" description="Fibronectin type-III" evidence="2">
    <location>
        <begin position="387"/>
        <end position="481"/>
    </location>
</feature>
<gene>
    <name evidence="3" type="ORF">ING2E5B_1265</name>
</gene>
<dbReference type="STRING" id="1562970.ING2E5B_1265"/>
<reference evidence="3 4" key="1">
    <citation type="submission" date="2014-08" db="EMBL/GenBank/DDBJ databases">
        <authorList>
            <person name="Wibberg D."/>
        </authorList>
    </citation>
    <scope>NUCLEOTIDE SEQUENCE [LARGE SCALE GENOMIC DNA]</scope>
    <source>
        <strain evidence="4">ING2-E5B</strain>
    </source>
</reference>
<dbReference type="EMBL" id="LN515532">
    <property type="protein sequence ID" value="CEA16015.1"/>
    <property type="molecule type" value="Genomic_DNA"/>
</dbReference>
<dbReference type="Gene3D" id="2.60.40.10">
    <property type="entry name" value="Immunoglobulins"/>
    <property type="match status" value="1"/>
</dbReference>
<evidence type="ECO:0000313" key="3">
    <source>
        <dbReference type="EMBL" id="CEA16015.1"/>
    </source>
</evidence>
<dbReference type="InterPro" id="IPR003790">
    <property type="entry name" value="GHL10"/>
</dbReference>
<dbReference type="OrthoDB" id="9773203at2"/>
<dbReference type="AlphaFoldDB" id="A0A098BZA5"/>
<keyword evidence="1" id="KW-0732">Signal</keyword>
<keyword evidence="4" id="KW-1185">Reference proteome</keyword>
<dbReference type="PANTHER" id="PTHR43405">
    <property type="entry name" value="GLYCOSYL HYDROLASE DIGH"/>
    <property type="match status" value="1"/>
</dbReference>
<dbReference type="KEGG" id="pbt:ING2E5B_1265"/>
<dbReference type="Gene3D" id="3.20.20.80">
    <property type="entry name" value="Glycosidases"/>
    <property type="match status" value="1"/>
</dbReference>
<proteinExistence type="predicted"/>
<dbReference type="HOGENOM" id="CLU_019247_3_0_10"/>
<organism evidence="3 4">
    <name type="scientific">Fermentimonas caenicola</name>
    <dbReference type="NCBI Taxonomy" id="1562970"/>
    <lineage>
        <taxon>Bacteria</taxon>
        <taxon>Pseudomonadati</taxon>
        <taxon>Bacteroidota</taxon>
        <taxon>Bacteroidia</taxon>
        <taxon>Bacteroidales</taxon>
        <taxon>Dysgonomonadaceae</taxon>
        <taxon>Fermentimonas</taxon>
    </lineage>
</organism>
<evidence type="ECO:0000256" key="1">
    <source>
        <dbReference type="ARBA" id="ARBA00022729"/>
    </source>
</evidence>
<dbReference type="Pfam" id="PF02638">
    <property type="entry name" value="GHL10"/>
    <property type="match status" value="1"/>
</dbReference>
<dbReference type="SUPFAM" id="SSF51445">
    <property type="entry name" value="(Trans)glycosidases"/>
    <property type="match status" value="1"/>
</dbReference>
<dbReference type="PATRIC" id="fig|1562970.3.peg.1251"/>
<dbReference type="InterPro" id="IPR036116">
    <property type="entry name" value="FN3_sf"/>
</dbReference>
<dbReference type="PANTHER" id="PTHR43405:SF1">
    <property type="entry name" value="GLYCOSYL HYDROLASE DIGH"/>
    <property type="match status" value="1"/>
</dbReference>
<dbReference type="SUPFAM" id="SSF49265">
    <property type="entry name" value="Fibronectin type III"/>
    <property type="match status" value="1"/>
</dbReference>
<dbReference type="InterPro" id="IPR013783">
    <property type="entry name" value="Ig-like_fold"/>
</dbReference>
<dbReference type="InterPro" id="IPR003961">
    <property type="entry name" value="FN3_dom"/>
</dbReference>
<dbReference type="InterPro" id="IPR052177">
    <property type="entry name" value="Divisome_Glycosyl_Hydrolase"/>
</dbReference>
<accession>A0A098BZA5</accession>
<dbReference type="InterPro" id="IPR017853">
    <property type="entry name" value="GH"/>
</dbReference>
<evidence type="ECO:0000313" key="4">
    <source>
        <dbReference type="Proteomes" id="UP000032417"/>
    </source>
</evidence>
<sequence>MNKIFILLILLLLSSVVVIPSEIPATEVRAVWLTTNYGLDWPTNSKSQEDQKKELISILDSLKKYNFNTVMFQVRARGEVFYKSVIEPMSSLIAAGDKGEHDFDPLAFAVEEAHKRGLECHAWIVTYPLGGDRHVRSLGSKSVTKKNPTITKKFKGEWFLDPGNPRTDDYLISIVEEIVNNYDVDGIHFDYIRYPDNRGQFPDDGLYRIYGKGLSRADWRRDNITRFITKVYDFVKKQKPWVQVSSSPLGRYRTINDRGRGWTAFETVFQDAGKWMKLGKHDALYPMMYYKDELFYPYLDDWKINSNERILVPGLGAYQIIELGWSSNDILDQVEYARKNRVDGQAFFRTQNILSNSKGILDSLNKLYEHPAKLPPMKWLSDSIPNRPNDLRAEKITKDTLELKWEEIEGERVTYNVYRSVSDDLSIDRAENIIATGLKDNVLYIPVLNDEKAYYYYVTTSDSFHNESDVSIPAFFYHSETIK</sequence>